<organism evidence="3 4">
    <name type="scientific">Kaistella treverensis</name>
    <dbReference type="NCBI Taxonomy" id="631455"/>
    <lineage>
        <taxon>Bacteria</taxon>
        <taxon>Pseudomonadati</taxon>
        <taxon>Bacteroidota</taxon>
        <taxon>Flavobacteriia</taxon>
        <taxon>Flavobacteriales</taxon>
        <taxon>Weeksellaceae</taxon>
        <taxon>Chryseobacterium group</taxon>
        <taxon>Kaistella</taxon>
    </lineage>
</organism>
<proteinExistence type="predicted"/>
<evidence type="ECO:0000313" key="4">
    <source>
        <dbReference type="Proteomes" id="UP000242560"/>
    </source>
</evidence>
<name>A0A1I3NLU6_9FLAO</name>
<feature type="signal peptide" evidence="1">
    <location>
        <begin position="1"/>
        <end position="17"/>
    </location>
</feature>
<accession>A0A1I3NLU6</accession>
<dbReference type="InterPro" id="IPR025665">
    <property type="entry name" value="Beta-barrel_OMP_2"/>
</dbReference>
<keyword evidence="4" id="KW-1185">Reference proteome</keyword>
<dbReference type="AlphaFoldDB" id="A0A1I3NLU6"/>
<evidence type="ECO:0000256" key="1">
    <source>
        <dbReference type="SAM" id="SignalP"/>
    </source>
</evidence>
<sequence>MKKILLTSALVASVALSAQIDFSSTRFGITGGGTYSRITNAHNPSGALFSGYGGVLALIPIDSRDQFYLQPGVEYLGAGESGKNKDFKGASGYDAIYANNYISVPLYFKGFFSEAESEFFALAGPKFNFLVSQKVTDLPASRPYYGIEELPQYPGVNGKASSFNMALGFGLGFSYLRKLEITARYDLGLSNTYKGLMNEPGTDPSIAKKKTEQVVSAGLSYIFN</sequence>
<dbReference type="Proteomes" id="UP000242560">
    <property type="component" value="Unassembled WGS sequence"/>
</dbReference>
<dbReference type="Pfam" id="PF13568">
    <property type="entry name" value="OMP_b-brl_2"/>
    <property type="match status" value="1"/>
</dbReference>
<feature type="chain" id="PRO_5015308613" evidence="1">
    <location>
        <begin position="18"/>
        <end position="224"/>
    </location>
</feature>
<dbReference type="EMBL" id="FORQ01000004">
    <property type="protein sequence ID" value="SFJ10263.1"/>
    <property type="molecule type" value="Genomic_DNA"/>
</dbReference>
<protein>
    <submittedName>
        <fullName evidence="3">Outer membrane protein beta-barrel domain-containing protein</fullName>
    </submittedName>
</protein>
<reference evidence="4" key="1">
    <citation type="submission" date="2016-10" db="EMBL/GenBank/DDBJ databases">
        <authorList>
            <person name="Varghese N."/>
            <person name="Submissions S."/>
        </authorList>
    </citation>
    <scope>NUCLEOTIDE SEQUENCE [LARGE SCALE GENOMIC DNA]</scope>
    <source>
        <strain evidence="4">DSM 22251</strain>
    </source>
</reference>
<gene>
    <name evidence="3" type="ORF">SAMN05421638_2168</name>
</gene>
<feature type="domain" description="Outer membrane protein beta-barrel" evidence="2">
    <location>
        <begin position="24"/>
        <end position="193"/>
    </location>
</feature>
<keyword evidence="1" id="KW-0732">Signal</keyword>
<evidence type="ECO:0000259" key="2">
    <source>
        <dbReference type="Pfam" id="PF13568"/>
    </source>
</evidence>
<evidence type="ECO:0000313" key="3">
    <source>
        <dbReference type="EMBL" id="SFJ10263.1"/>
    </source>
</evidence>
<dbReference type="RefSeq" id="WP_089820306.1">
    <property type="nucleotide sequence ID" value="NZ_FORQ01000004.1"/>
</dbReference>